<proteinExistence type="predicted"/>
<accession>A0A838CWM7</accession>
<evidence type="ECO:0000313" key="1">
    <source>
        <dbReference type="EMBL" id="MBA2176334.1"/>
    </source>
</evidence>
<dbReference type="RefSeq" id="WP_181473359.1">
    <property type="nucleotide sequence ID" value="NZ_JACEFG010000003.1"/>
</dbReference>
<protein>
    <submittedName>
        <fullName evidence="1">Uncharacterized protein</fullName>
    </submittedName>
</protein>
<comment type="caution">
    <text evidence="1">The sequence shown here is derived from an EMBL/GenBank/DDBJ whole genome shotgun (WGS) entry which is preliminary data.</text>
</comment>
<dbReference type="EMBL" id="JACEFG010000003">
    <property type="protein sequence ID" value="MBA2176334.1"/>
    <property type="molecule type" value="Genomic_DNA"/>
</dbReference>
<organism evidence="1 2">
    <name type="scientific">Halobacillus locisalis</name>
    <dbReference type="NCBI Taxonomy" id="220753"/>
    <lineage>
        <taxon>Bacteria</taxon>
        <taxon>Bacillati</taxon>
        <taxon>Bacillota</taxon>
        <taxon>Bacilli</taxon>
        <taxon>Bacillales</taxon>
        <taxon>Bacillaceae</taxon>
        <taxon>Halobacillus</taxon>
    </lineage>
</organism>
<sequence>MENKPVYYDGTLHNDFKQSENEEIERFMVTNEVRSALSGNPFFITE</sequence>
<name>A0A838CWM7_9BACI</name>
<keyword evidence="2" id="KW-1185">Reference proteome</keyword>
<dbReference type="Proteomes" id="UP000571017">
    <property type="component" value="Unassembled WGS sequence"/>
</dbReference>
<reference evidence="1 2" key="1">
    <citation type="journal article" date="2004" name="Extremophiles">
        <title>Halobacillus locisalis sp. nov., a halophilic bacterium isolated from a marine solar saltern of the Yellow Sea in Korea.</title>
        <authorList>
            <person name="Yoon J.H."/>
            <person name="Kang K.H."/>
            <person name="Oh T.K."/>
            <person name="Park Y.H."/>
        </authorList>
    </citation>
    <scope>NUCLEOTIDE SEQUENCE [LARGE SCALE GENOMIC DNA]</scope>
    <source>
        <strain evidence="1 2">KCTC 3788</strain>
    </source>
</reference>
<gene>
    <name evidence="1" type="ORF">H0266_15665</name>
</gene>
<dbReference type="AlphaFoldDB" id="A0A838CWM7"/>
<evidence type="ECO:0000313" key="2">
    <source>
        <dbReference type="Proteomes" id="UP000571017"/>
    </source>
</evidence>